<reference evidence="2 3" key="1">
    <citation type="submission" date="2017-07" db="EMBL/GenBank/DDBJ databases">
        <title>Leptospira spp. isolated from tropical soils.</title>
        <authorList>
            <person name="Thibeaux R."/>
            <person name="Iraola G."/>
            <person name="Ferres I."/>
            <person name="Bierque E."/>
            <person name="Girault D."/>
            <person name="Soupe-Gilbert M.-E."/>
            <person name="Picardeau M."/>
            <person name="Goarant C."/>
        </authorList>
    </citation>
    <scope>NUCLEOTIDE SEQUENCE [LARGE SCALE GENOMIC DNA]</scope>
    <source>
        <strain evidence="2 3">FH2-B-A1</strain>
    </source>
</reference>
<dbReference type="RefSeq" id="WP_100743157.1">
    <property type="nucleotide sequence ID" value="NZ_NPDW01000001.1"/>
</dbReference>
<dbReference type="GO" id="GO:0016758">
    <property type="term" value="F:hexosyltransferase activity"/>
    <property type="evidence" value="ECO:0007669"/>
    <property type="project" value="UniProtKB-ARBA"/>
</dbReference>
<dbReference type="InterPro" id="IPR029044">
    <property type="entry name" value="Nucleotide-diphossugar_trans"/>
</dbReference>
<protein>
    <submittedName>
        <fullName evidence="2">Glycosyl transferase</fullName>
    </submittedName>
</protein>
<keyword evidence="3" id="KW-1185">Reference proteome</keyword>
<dbReference type="AlphaFoldDB" id="A0A2N0APN1"/>
<gene>
    <name evidence="2" type="ORF">CH364_08950</name>
</gene>
<dbReference type="Proteomes" id="UP000232145">
    <property type="component" value="Unassembled WGS sequence"/>
</dbReference>
<comment type="caution">
    <text evidence="2">The sequence shown here is derived from an EMBL/GenBank/DDBJ whole genome shotgun (WGS) entry which is preliminary data.</text>
</comment>
<name>A0A2N0APN1_9LEPT</name>
<proteinExistence type="predicted"/>
<dbReference type="Pfam" id="PF00535">
    <property type="entry name" value="Glycos_transf_2"/>
    <property type="match status" value="1"/>
</dbReference>
<accession>A0A2N0APN1</accession>
<dbReference type="PANTHER" id="PTHR22916">
    <property type="entry name" value="GLYCOSYLTRANSFERASE"/>
    <property type="match status" value="1"/>
</dbReference>
<feature type="domain" description="Glycosyltransferase 2-like" evidence="1">
    <location>
        <begin position="11"/>
        <end position="162"/>
    </location>
</feature>
<dbReference type="EMBL" id="NPDX01000001">
    <property type="protein sequence ID" value="PJZ86274.1"/>
    <property type="molecule type" value="Genomic_DNA"/>
</dbReference>
<sequence>MKEIEASKIISIVTPSYNQGEFIERTLNSIVTQFGTFYIDLVVMDGGSKDNSVSIIQKYANLIQAGELSGRYGELSFRTVKNHGNQNTNCLGISYRWVSEKDNGQTHAINKGWKLAVGSVIAWLNSDDIYLPNALSKAYKSLSEREEIGLFGIGLHIDKEDKLIEVYPIEPFSLERLIDYCIICQPTVFLKKEVLSSVGFLNESLGFCMDYEYWLRIAKNNSFYFLPEVLACTRIHENTKTSQNLKVHSEIIQMQKRVVGKTSKHWLFHYANYRLADRFPTIRGNVVFKILIRFYSFLLGIVYR</sequence>
<dbReference type="SUPFAM" id="SSF53448">
    <property type="entry name" value="Nucleotide-diphospho-sugar transferases"/>
    <property type="match status" value="1"/>
</dbReference>
<dbReference type="OrthoDB" id="396512at2"/>
<dbReference type="CDD" id="cd06433">
    <property type="entry name" value="GT_2_WfgS_like"/>
    <property type="match status" value="1"/>
</dbReference>
<evidence type="ECO:0000259" key="1">
    <source>
        <dbReference type="Pfam" id="PF00535"/>
    </source>
</evidence>
<dbReference type="Gene3D" id="3.90.550.10">
    <property type="entry name" value="Spore Coat Polysaccharide Biosynthesis Protein SpsA, Chain A"/>
    <property type="match status" value="1"/>
</dbReference>
<evidence type="ECO:0000313" key="3">
    <source>
        <dbReference type="Proteomes" id="UP000232145"/>
    </source>
</evidence>
<evidence type="ECO:0000313" key="2">
    <source>
        <dbReference type="EMBL" id="PJZ86274.1"/>
    </source>
</evidence>
<organism evidence="2 3">
    <name type="scientific">Leptospira harrisiae</name>
    <dbReference type="NCBI Taxonomy" id="2023189"/>
    <lineage>
        <taxon>Bacteria</taxon>
        <taxon>Pseudomonadati</taxon>
        <taxon>Spirochaetota</taxon>
        <taxon>Spirochaetia</taxon>
        <taxon>Leptospirales</taxon>
        <taxon>Leptospiraceae</taxon>
        <taxon>Leptospira</taxon>
    </lineage>
</organism>
<dbReference type="InterPro" id="IPR001173">
    <property type="entry name" value="Glyco_trans_2-like"/>
</dbReference>
<keyword evidence="2" id="KW-0808">Transferase</keyword>
<dbReference type="PANTHER" id="PTHR22916:SF65">
    <property type="entry name" value="SLR1065 PROTEIN"/>
    <property type="match status" value="1"/>
</dbReference>